<feature type="transmembrane region" description="Helical" evidence="1">
    <location>
        <begin position="338"/>
        <end position="356"/>
    </location>
</feature>
<comment type="caution">
    <text evidence="2">The sequence shown here is derived from an EMBL/GenBank/DDBJ whole genome shotgun (WGS) entry which is preliminary data.</text>
</comment>
<feature type="transmembrane region" description="Helical" evidence="1">
    <location>
        <begin position="316"/>
        <end position="332"/>
    </location>
</feature>
<feature type="transmembrane region" description="Helical" evidence="1">
    <location>
        <begin position="135"/>
        <end position="156"/>
    </location>
</feature>
<dbReference type="PROSITE" id="PS51257">
    <property type="entry name" value="PROKAR_LIPOPROTEIN"/>
    <property type="match status" value="1"/>
</dbReference>
<reference evidence="2 3" key="2">
    <citation type="submission" date="2020-05" db="EMBL/GenBank/DDBJ databases">
        <title>Draft genome sequence of Desulfovibrio sp. strainFSS-1.</title>
        <authorList>
            <person name="Shimoshige H."/>
            <person name="Kobayashi H."/>
            <person name="Maekawa T."/>
        </authorList>
    </citation>
    <scope>NUCLEOTIDE SEQUENCE [LARGE SCALE GENOMIC DNA]</scope>
    <source>
        <strain evidence="2 3">SIID29052-01</strain>
    </source>
</reference>
<evidence type="ECO:0000313" key="3">
    <source>
        <dbReference type="Proteomes" id="UP000494245"/>
    </source>
</evidence>
<keyword evidence="1" id="KW-1133">Transmembrane helix</keyword>
<feature type="transmembrane region" description="Helical" evidence="1">
    <location>
        <begin position="12"/>
        <end position="34"/>
    </location>
</feature>
<name>A0A6V8LWR0_9BACT</name>
<dbReference type="EMBL" id="BLTE01000001">
    <property type="protein sequence ID" value="GFK92715.1"/>
    <property type="molecule type" value="Genomic_DNA"/>
</dbReference>
<dbReference type="AlphaFoldDB" id="A0A6V8LWR0"/>
<protein>
    <recommendedName>
        <fullName evidence="4">Glycosyltransferase RgtA/B/C/D-like domain-containing protein</fullName>
    </recommendedName>
</protein>
<feature type="transmembrane region" description="Helical" evidence="1">
    <location>
        <begin position="184"/>
        <end position="212"/>
    </location>
</feature>
<keyword evidence="1" id="KW-0812">Transmembrane</keyword>
<feature type="transmembrane region" description="Helical" evidence="1">
    <location>
        <begin position="287"/>
        <end position="309"/>
    </location>
</feature>
<keyword evidence="3" id="KW-1185">Reference proteome</keyword>
<sequence>MDGYSFRSLRWWGLAVLTSLACAALPYALGTLWLKASFGFDRAQYLALISDSIHYWHETLNMARVPLDTGFYGYQETHAPLGRYGVHAPWVILVYALGVKLFGAASTLPITLNAWLFGLAILAYQAITRARGIDMAALVALCALYGPFQLGLAWIFPDMLNVSLVVVLAAMARRALNDEGDRPFFWGMLAVSIPMVLIRKSWLPLLPLFVALHFMKHRRVWKSYYLATAFAALTTWAAYTYATAPYHFAETLQFFKFTDLFRGGMEQFSKMVSYSATSLLHIHREMFYGNLFGLTILAASLAGAATSLLRRRLGEALFLLLTPLTAFLYIFGHFFNGIIAVRHLSAVFLLGLMTSVLGRQKTLYALFLVANLILYPAFLEAFQKLTLPEYAASGVHEALAELRPILAREMVHTAGGDPWLNTVATQDYYRSLLALPPGFAFNAVRPQHPSFKPPLRSRYVLLSDPELFLPLFPAPPRLILRTFDGAYLYENTGAASQAKDTQ</sequence>
<dbReference type="Proteomes" id="UP000494245">
    <property type="component" value="Unassembled WGS sequence"/>
</dbReference>
<evidence type="ECO:0000313" key="2">
    <source>
        <dbReference type="EMBL" id="GFK92715.1"/>
    </source>
</evidence>
<evidence type="ECO:0000256" key="1">
    <source>
        <dbReference type="SAM" id="Phobius"/>
    </source>
</evidence>
<feature type="transmembrane region" description="Helical" evidence="1">
    <location>
        <begin position="90"/>
        <end position="123"/>
    </location>
</feature>
<keyword evidence="1" id="KW-0472">Membrane</keyword>
<feature type="transmembrane region" description="Helical" evidence="1">
    <location>
        <begin position="363"/>
        <end position="379"/>
    </location>
</feature>
<feature type="transmembrane region" description="Helical" evidence="1">
    <location>
        <begin position="224"/>
        <end position="242"/>
    </location>
</feature>
<evidence type="ECO:0008006" key="4">
    <source>
        <dbReference type="Google" id="ProtNLM"/>
    </source>
</evidence>
<dbReference type="RefSeq" id="WP_173081017.1">
    <property type="nucleotide sequence ID" value="NZ_BLTE01000001.1"/>
</dbReference>
<proteinExistence type="predicted"/>
<organism evidence="2 3">
    <name type="scientific">Fundidesulfovibrio magnetotacticus</name>
    <dbReference type="NCBI Taxonomy" id="2730080"/>
    <lineage>
        <taxon>Bacteria</taxon>
        <taxon>Pseudomonadati</taxon>
        <taxon>Thermodesulfobacteriota</taxon>
        <taxon>Desulfovibrionia</taxon>
        <taxon>Desulfovibrionales</taxon>
        <taxon>Desulfovibrionaceae</taxon>
        <taxon>Fundidesulfovibrio</taxon>
    </lineage>
</organism>
<gene>
    <name evidence="2" type="ORF">NNJEOMEG_00542</name>
</gene>
<reference evidence="2 3" key="1">
    <citation type="submission" date="2020-04" db="EMBL/GenBank/DDBJ databases">
        <authorList>
            <consortium name="Desulfovibrio sp. FSS-1 genome sequencing consortium"/>
            <person name="Shimoshige H."/>
            <person name="Kobayashi H."/>
            <person name="Maekawa T."/>
        </authorList>
    </citation>
    <scope>NUCLEOTIDE SEQUENCE [LARGE SCALE GENOMIC DNA]</scope>
    <source>
        <strain evidence="2 3">SIID29052-01</strain>
    </source>
</reference>
<accession>A0A6V8LWR0</accession>